<dbReference type="InterPro" id="IPR053001">
    <property type="entry name" value="MNNG_permease-like"/>
</dbReference>
<evidence type="ECO:0000259" key="2">
    <source>
        <dbReference type="Pfam" id="PF12051"/>
    </source>
</evidence>
<dbReference type="Pfam" id="PF12051">
    <property type="entry name" value="DUF3533"/>
    <property type="match status" value="1"/>
</dbReference>
<sequence length="311" mass="34781">MDEDKARPSRSGRTFPLSIVEKCYPRAWDRRLHSLHPVLRATRPKLIKAGIVNSILIQLLLFALFCHLFGALYQQTQHTRSRGVPWVVHDGGVIRPLASSRCRLRAVGIRKLPRVACPARLEIHVGGLPPRGRSPVHLGLAVAGVNTSQYNRSDVLLYIWNEARYPAVMDSSVSSSTVALSSAARMSYVALNGTGTLSTMPPNDPAALSAFANPWTVTSANMQATTHGTRVVYNTDAIVLILLQIGRRRSRLSRILKDWKRKQRGYIPTWDRLFRWSVVMRERVKVEVWVSEKCDGGSLVLIGCLALCRLR</sequence>
<dbReference type="GeneID" id="63739006"/>
<comment type="caution">
    <text evidence="3">The sequence shown here is derived from an EMBL/GenBank/DDBJ whole genome shotgun (WGS) entry which is preliminary data.</text>
</comment>
<name>A0A0B2WN98_METAS</name>
<keyword evidence="1" id="KW-0812">Transmembrane</keyword>
<dbReference type="Proteomes" id="UP000030816">
    <property type="component" value="Unassembled WGS sequence"/>
</dbReference>
<dbReference type="STRING" id="1081103.A0A0B2WN98"/>
<dbReference type="AlphaFoldDB" id="A0A0B2WN98"/>
<proteinExistence type="predicted"/>
<organism evidence="3 4">
    <name type="scientific">Metarhizium album (strain ARSEF 1941)</name>
    <dbReference type="NCBI Taxonomy" id="1081103"/>
    <lineage>
        <taxon>Eukaryota</taxon>
        <taxon>Fungi</taxon>
        <taxon>Dikarya</taxon>
        <taxon>Ascomycota</taxon>
        <taxon>Pezizomycotina</taxon>
        <taxon>Sordariomycetes</taxon>
        <taxon>Hypocreomycetidae</taxon>
        <taxon>Hypocreales</taxon>
        <taxon>Clavicipitaceae</taxon>
        <taxon>Metarhizium</taxon>
    </lineage>
</organism>
<dbReference type="GO" id="GO:0016020">
    <property type="term" value="C:membrane"/>
    <property type="evidence" value="ECO:0007669"/>
    <property type="project" value="TreeGrafter"/>
</dbReference>
<evidence type="ECO:0000313" key="3">
    <source>
        <dbReference type="EMBL" id="KHN97536.1"/>
    </source>
</evidence>
<keyword evidence="1" id="KW-1133">Transmembrane helix</keyword>
<dbReference type="InterPro" id="IPR022703">
    <property type="entry name" value="DUF3533"/>
</dbReference>
<keyword evidence="4" id="KW-1185">Reference proteome</keyword>
<dbReference type="PANTHER" id="PTHR34814:SF2">
    <property type="entry name" value="DUF3533 DOMAIN-CONTAINING PROTEIN"/>
    <property type="match status" value="1"/>
</dbReference>
<dbReference type="EMBL" id="AZHE01000010">
    <property type="protein sequence ID" value="KHN97536.1"/>
    <property type="molecule type" value="Genomic_DNA"/>
</dbReference>
<gene>
    <name evidence="3" type="ORF">MAM_04551</name>
</gene>
<dbReference type="RefSeq" id="XP_040678602.1">
    <property type="nucleotide sequence ID" value="XM_040823349.1"/>
</dbReference>
<dbReference type="HOGENOM" id="CLU_894515_0_0_1"/>
<evidence type="ECO:0000313" key="4">
    <source>
        <dbReference type="Proteomes" id="UP000030816"/>
    </source>
</evidence>
<reference evidence="3 4" key="1">
    <citation type="journal article" date="2014" name="Proc. Natl. Acad. Sci. U.S.A.">
        <title>Trajectory and genomic determinants of fungal-pathogen speciation and host adaptation.</title>
        <authorList>
            <person name="Hu X."/>
            <person name="Xiao G."/>
            <person name="Zheng P."/>
            <person name="Shang Y."/>
            <person name="Su Y."/>
            <person name="Zhang X."/>
            <person name="Liu X."/>
            <person name="Zhan S."/>
            <person name="St Leger R.J."/>
            <person name="Wang C."/>
        </authorList>
    </citation>
    <scope>NUCLEOTIDE SEQUENCE [LARGE SCALE GENOMIC DNA]</scope>
    <source>
        <strain evidence="3 4">ARSEF 1941</strain>
    </source>
</reference>
<dbReference type="OrthoDB" id="2140105at2759"/>
<evidence type="ECO:0000256" key="1">
    <source>
        <dbReference type="SAM" id="Phobius"/>
    </source>
</evidence>
<feature type="transmembrane region" description="Helical" evidence="1">
    <location>
        <begin position="50"/>
        <end position="73"/>
    </location>
</feature>
<feature type="domain" description="DUF3533" evidence="2">
    <location>
        <begin position="146"/>
        <end position="244"/>
    </location>
</feature>
<protein>
    <recommendedName>
        <fullName evidence="2">DUF3533 domain-containing protein</fullName>
    </recommendedName>
</protein>
<accession>A0A0B2WN98</accession>
<keyword evidence="1" id="KW-0472">Membrane</keyword>
<dbReference type="PANTHER" id="PTHR34814">
    <property type="entry name" value="NITROSOGUANIDINE RESISTANCE PROTEIN SNG1"/>
    <property type="match status" value="1"/>
</dbReference>